<dbReference type="GO" id="GO:0005783">
    <property type="term" value="C:endoplasmic reticulum"/>
    <property type="evidence" value="ECO:0007669"/>
    <property type="project" value="UniProtKB-SubCell"/>
</dbReference>
<keyword evidence="7" id="KW-0733">Signal recognition particle</keyword>
<evidence type="ECO:0000256" key="8">
    <source>
        <dbReference type="ARBA" id="ARBA00023274"/>
    </source>
</evidence>
<dbReference type="GO" id="GO:0008312">
    <property type="term" value="F:7S RNA binding"/>
    <property type="evidence" value="ECO:0007669"/>
    <property type="project" value="InterPro"/>
</dbReference>
<reference evidence="11" key="2">
    <citation type="submission" date="2021-10" db="EMBL/GenBank/DDBJ databases">
        <title>Phylogenomics reveals ancestral predisposition of the termite-cultivated fungus Termitomyces towards a domesticated lifestyle.</title>
        <authorList>
            <person name="Auxier B."/>
            <person name="Grum-Grzhimaylo A."/>
            <person name="Cardenas M.E."/>
            <person name="Lodge J.D."/>
            <person name="Laessoe T."/>
            <person name="Pedersen O."/>
            <person name="Smith M.E."/>
            <person name="Kuyper T.W."/>
            <person name="Franco-Molano E.A."/>
            <person name="Baroni T.J."/>
            <person name="Aanen D.K."/>
        </authorList>
    </citation>
    <scope>NUCLEOTIDE SEQUENCE</scope>
    <source>
        <strain evidence="11">D49</strain>
    </source>
</reference>
<reference evidence="11" key="1">
    <citation type="submission" date="2021-02" db="EMBL/GenBank/DDBJ databases">
        <authorList>
            <person name="Nieuwenhuis M."/>
            <person name="Van De Peppel L.J.J."/>
        </authorList>
    </citation>
    <scope>NUCLEOTIDE SEQUENCE</scope>
    <source>
        <strain evidence="11">D49</strain>
    </source>
</reference>
<feature type="compositionally biased region" description="Basic and acidic residues" evidence="9">
    <location>
        <begin position="259"/>
        <end position="271"/>
    </location>
</feature>
<sequence length="314" mass="34233">MATKAAVKSSAPKTTTKHRGKEISRKAVPKQPLSIAERLKRLFTSLCAQIDGGHFNNAIKTCDKILRLEPADTDANQTKLFLLLQTEQYDAALSLIDSNEGHEFERAYSLYRLQHEAEARDVLAEIKQGEHADRGIVHLEAQLNYRDGFYEEAVELYNQLLETAEPDSEEQDDILTNLRAAQQHLDFIQTGFLRALGELPTAVTNTMESQPPPAQVTSLIAGTAAAPSSATPATAPKEKKVRKSRVPAGVVPGVTPPPDPERWLKKSERSTFGHGRRRKGAGGSGATQGSASVENAPPVNTPTKPSGGKNRRKK</sequence>
<dbReference type="InterPro" id="IPR011990">
    <property type="entry name" value="TPR-like_helical_dom_sf"/>
</dbReference>
<evidence type="ECO:0000259" key="10">
    <source>
        <dbReference type="Pfam" id="PF08492"/>
    </source>
</evidence>
<protein>
    <recommendedName>
        <fullName evidence="4">Signal recognition particle subunit SRP72</fullName>
    </recommendedName>
</protein>
<keyword evidence="5" id="KW-0963">Cytoplasm</keyword>
<dbReference type="Gene3D" id="1.25.40.10">
    <property type="entry name" value="Tetratricopeptide repeat domain"/>
    <property type="match status" value="1"/>
</dbReference>
<evidence type="ECO:0000256" key="2">
    <source>
        <dbReference type="ARBA" id="ARBA00004496"/>
    </source>
</evidence>
<dbReference type="Pfam" id="PF08492">
    <property type="entry name" value="SRP72"/>
    <property type="match status" value="1"/>
</dbReference>
<proteinExistence type="inferred from homology"/>
<dbReference type="AlphaFoldDB" id="A0A9P7GUE2"/>
<evidence type="ECO:0000256" key="5">
    <source>
        <dbReference type="ARBA" id="ARBA00022490"/>
    </source>
</evidence>
<dbReference type="Proteomes" id="UP000717328">
    <property type="component" value="Unassembled WGS sequence"/>
</dbReference>
<feature type="compositionally biased region" description="Low complexity" evidence="9">
    <location>
        <begin position="223"/>
        <end position="235"/>
    </location>
</feature>
<comment type="subcellular location">
    <subcellularLocation>
        <location evidence="2">Cytoplasm</location>
    </subcellularLocation>
    <subcellularLocation>
        <location evidence="1">Endoplasmic reticulum</location>
    </subcellularLocation>
</comment>
<evidence type="ECO:0000313" key="11">
    <source>
        <dbReference type="EMBL" id="KAG5653127.1"/>
    </source>
</evidence>
<organism evidence="11 12">
    <name type="scientific">Sphagnurus paluster</name>
    <dbReference type="NCBI Taxonomy" id="117069"/>
    <lineage>
        <taxon>Eukaryota</taxon>
        <taxon>Fungi</taxon>
        <taxon>Dikarya</taxon>
        <taxon>Basidiomycota</taxon>
        <taxon>Agaricomycotina</taxon>
        <taxon>Agaricomycetes</taxon>
        <taxon>Agaricomycetidae</taxon>
        <taxon>Agaricales</taxon>
        <taxon>Tricholomatineae</taxon>
        <taxon>Lyophyllaceae</taxon>
        <taxon>Sphagnurus</taxon>
    </lineage>
</organism>
<gene>
    <name evidence="11" type="ORF">H0H81_002194</name>
</gene>
<evidence type="ECO:0000313" key="12">
    <source>
        <dbReference type="Proteomes" id="UP000717328"/>
    </source>
</evidence>
<evidence type="ECO:0000256" key="9">
    <source>
        <dbReference type="SAM" id="MobiDB-lite"/>
    </source>
</evidence>
<accession>A0A9P7GUE2</accession>
<evidence type="ECO:0000256" key="6">
    <source>
        <dbReference type="ARBA" id="ARBA00022824"/>
    </source>
</evidence>
<dbReference type="GO" id="GO:0006614">
    <property type="term" value="P:SRP-dependent cotranslational protein targeting to membrane"/>
    <property type="evidence" value="ECO:0007669"/>
    <property type="project" value="InterPro"/>
</dbReference>
<dbReference type="SUPFAM" id="SSF48452">
    <property type="entry name" value="TPR-like"/>
    <property type="match status" value="1"/>
</dbReference>
<feature type="region of interest" description="Disordered" evidence="9">
    <location>
        <begin position="222"/>
        <end position="314"/>
    </location>
</feature>
<dbReference type="InterPro" id="IPR013699">
    <property type="entry name" value="Signal_recog_part_SRP72_RNA-bd"/>
</dbReference>
<evidence type="ECO:0000256" key="4">
    <source>
        <dbReference type="ARBA" id="ARBA00018350"/>
    </source>
</evidence>
<comment type="caution">
    <text evidence="11">The sequence shown here is derived from an EMBL/GenBank/DDBJ whole genome shotgun (WGS) entry which is preliminary data.</text>
</comment>
<dbReference type="PANTHER" id="PTHR14094:SF9">
    <property type="entry name" value="SIGNAL RECOGNITION PARTICLE SUBUNIT SRP72"/>
    <property type="match status" value="1"/>
</dbReference>
<comment type="similarity">
    <text evidence="3">Belongs to the SRP72 family.</text>
</comment>
<dbReference type="InterPro" id="IPR026270">
    <property type="entry name" value="SRP72"/>
</dbReference>
<name>A0A9P7GUE2_9AGAR</name>
<feature type="domain" description="Signal recognition particle SRP72 subunit RNA-binding" evidence="10">
    <location>
        <begin position="229"/>
        <end position="272"/>
    </location>
</feature>
<dbReference type="GO" id="GO:0005786">
    <property type="term" value="C:signal recognition particle, endoplasmic reticulum targeting"/>
    <property type="evidence" value="ECO:0007669"/>
    <property type="project" value="UniProtKB-KW"/>
</dbReference>
<keyword evidence="12" id="KW-1185">Reference proteome</keyword>
<dbReference type="EMBL" id="JABCKI010000073">
    <property type="protein sequence ID" value="KAG5653127.1"/>
    <property type="molecule type" value="Genomic_DNA"/>
</dbReference>
<evidence type="ECO:0000256" key="1">
    <source>
        <dbReference type="ARBA" id="ARBA00004240"/>
    </source>
</evidence>
<dbReference type="Pfam" id="PF17004">
    <property type="entry name" value="SRP_TPR_like"/>
    <property type="match status" value="1"/>
</dbReference>
<keyword evidence="8" id="KW-0687">Ribonucleoprotein</keyword>
<dbReference type="InterPro" id="IPR031545">
    <property type="entry name" value="SRP72_TPR-like"/>
</dbReference>
<dbReference type="GO" id="GO:0043022">
    <property type="term" value="F:ribosome binding"/>
    <property type="evidence" value="ECO:0007669"/>
    <property type="project" value="TreeGrafter"/>
</dbReference>
<feature type="region of interest" description="Disordered" evidence="9">
    <location>
        <begin position="1"/>
        <end position="27"/>
    </location>
</feature>
<keyword evidence="6" id="KW-0256">Endoplasmic reticulum</keyword>
<evidence type="ECO:0000256" key="7">
    <source>
        <dbReference type="ARBA" id="ARBA00023135"/>
    </source>
</evidence>
<dbReference type="PANTHER" id="PTHR14094">
    <property type="entry name" value="SIGNAL RECOGNITION PARTICLE 72"/>
    <property type="match status" value="1"/>
</dbReference>
<evidence type="ECO:0000256" key="3">
    <source>
        <dbReference type="ARBA" id="ARBA00007676"/>
    </source>
</evidence>
<dbReference type="OrthoDB" id="5421607at2759"/>